<keyword evidence="2" id="KW-0472">Membrane</keyword>
<keyword evidence="2" id="KW-0812">Transmembrane</keyword>
<dbReference type="GO" id="GO:0015627">
    <property type="term" value="C:type II protein secretion system complex"/>
    <property type="evidence" value="ECO:0007669"/>
    <property type="project" value="InterPro"/>
</dbReference>
<dbReference type="Proteomes" id="UP000003688">
    <property type="component" value="Unassembled WGS sequence"/>
</dbReference>
<protein>
    <submittedName>
        <fullName evidence="3">Type II secretory pathway pseudopilin PulG-like protein</fullName>
    </submittedName>
</protein>
<dbReference type="Gene3D" id="3.30.700.10">
    <property type="entry name" value="Glycoprotein, Type 4 Pilin"/>
    <property type="match status" value="1"/>
</dbReference>
<dbReference type="SUPFAM" id="SSF54523">
    <property type="entry name" value="Pili subunits"/>
    <property type="match status" value="1"/>
</dbReference>
<evidence type="ECO:0000313" key="3">
    <source>
        <dbReference type="EMBL" id="EEF60884.1"/>
    </source>
</evidence>
<organism evidence="3 4">
    <name type="scientific">Pedosphaera parvula (strain Ellin514)</name>
    <dbReference type="NCBI Taxonomy" id="320771"/>
    <lineage>
        <taxon>Bacteria</taxon>
        <taxon>Pseudomonadati</taxon>
        <taxon>Verrucomicrobiota</taxon>
        <taxon>Pedosphaerae</taxon>
        <taxon>Pedosphaerales</taxon>
        <taxon>Pedosphaeraceae</taxon>
        <taxon>Pedosphaera</taxon>
    </lineage>
</organism>
<dbReference type="PROSITE" id="PS00409">
    <property type="entry name" value="PROKAR_NTER_METHYL"/>
    <property type="match status" value="1"/>
</dbReference>
<accession>B9XGW3</accession>
<gene>
    <name evidence="3" type="ORF">Cflav_PD4053</name>
</gene>
<dbReference type="InterPro" id="IPR012902">
    <property type="entry name" value="N_methyl_site"/>
</dbReference>
<feature type="transmembrane region" description="Helical" evidence="2">
    <location>
        <begin position="12"/>
        <end position="34"/>
    </location>
</feature>
<comment type="caution">
    <text evidence="3">The sequence shown here is derived from an EMBL/GenBank/DDBJ whole genome shotgun (WGS) entry which is preliminary data.</text>
</comment>
<keyword evidence="1" id="KW-0488">Methylation</keyword>
<dbReference type="EMBL" id="ABOX02000013">
    <property type="protein sequence ID" value="EEF60884.1"/>
    <property type="molecule type" value="Genomic_DNA"/>
</dbReference>
<dbReference type="RefSeq" id="WP_007415059.1">
    <property type="nucleotide sequence ID" value="NZ_ABOX02000013.1"/>
</dbReference>
<dbReference type="Pfam" id="PF07963">
    <property type="entry name" value="N_methyl"/>
    <property type="match status" value="1"/>
</dbReference>
<evidence type="ECO:0000256" key="1">
    <source>
        <dbReference type="ARBA" id="ARBA00022481"/>
    </source>
</evidence>
<dbReference type="NCBIfam" id="TIGR02532">
    <property type="entry name" value="IV_pilin_GFxxxE"/>
    <property type="match status" value="1"/>
</dbReference>
<dbReference type="GO" id="GO:0015628">
    <property type="term" value="P:protein secretion by the type II secretion system"/>
    <property type="evidence" value="ECO:0007669"/>
    <property type="project" value="InterPro"/>
</dbReference>
<reference evidence="3 4" key="1">
    <citation type="journal article" date="2011" name="J. Bacteriol.">
        <title>Genome sequence of 'Pedosphaera parvula' Ellin514, an aerobic Verrucomicrobial isolate from pasture soil.</title>
        <authorList>
            <person name="Kant R."/>
            <person name="van Passel M.W."/>
            <person name="Sangwan P."/>
            <person name="Palva A."/>
            <person name="Lucas S."/>
            <person name="Copeland A."/>
            <person name="Lapidus A."/>
            <person name="Glavina Del Rio T."/>
            <person name="Dalin E."/>
            <person name="Tice H."/>
            <person name="Bruce D."/>
            <person name="Goodwin L."/>
            <person name="Pitluck S."/>
            <person name="Chertkov O."/>
            <person name="Larimer F.W."/>
            <person name="Land M.L."/>
            <person name="Hauser L."/>
            <person name="Brettin T.S."/>
            <person name="Detter J.C."/>
            <person name="Han S."/>
            <person name="de Vos W.M."/>
            <person name="Janssen P.H."/>
            <person name="Smidt H."/>
        </authorList>
    </citation>
    <scope>NUCLEOTIDE SEQUENCE [LARGE SCALE GENOMIC DNA]</scope>
    <source>
        <strain evidence="3 4">Ellin514</strain>
    </source>
</reference>
<dbReference type="AlphaFoldDB" id="B9XGW3"/>
<proteinExistence type="predicted"/>
<dbReference type="PANTHER" id="PTHR30093">
    <property type="entry name" value="GENERAL SECRETION PATHWAY PROTEIN G"/>
    <property type="match status" value="1"/>
</dbReference>
<dbReference type="OrthoDB" id="285651at2"/>
<dbReference type="InterPro" id="IPR045584">
    <property type="entry name" value="Pilin-like"/>
</dbReference>
<dbReference type="PANTHER" id="PTHR30093:SF2">
    <property type="entry name" value="TYPE II SECRETION SYSTEM PROTEIN H"/>
    <property type="match status" value="1"/>
</dbReference>
<name>B9XGW3_PEDPL</name>
<evidence type="ECO:0000256" key="2">
    <source>
        <dbReference type="SAM" id="Phobius"/>
    </source>
</evidence>
<keyword evidence="4" id="KW-1185">Reference proteome</keyword>
<evidence type="ECO:0000313" key="4">
    <source>
        <dbReference type="Proteomes" id="UP000003688"/>
    </source>
</evidence>
<keyword evidence="2" id="KW-1133">Transmembrane helix</keyword>
<dbReference type="InterPro" id="IPR000983">
    <property type="entry name" value="Bac_GSPG_pilin"/>
</dbReference>
<sequence precursor="true">MNDNFLVKKGFTLIELLVVIAIVSSLAALLLVSLASAKGRASRSVCLNNLRQIDLGIRMYSDDSRDVSPSPSSGAHITNAILYSYKTFVLNELGLTPASSQHSKLFSCPSDTFYYSPGDKPPYSGYTPQSEHDQAFSLFSSYTFNGNEFTNLVAPYHGPAVRGIAGMKLSSIKHPAKTIMISEGPAIIPYSWHQPKRPIANPQTCYFNNAMDMVGFVDGHVSYTKMYWDGDTNSLSMAYNPPEGYDYQWSGD</sequence>
<dbReference type="STRING" id="320771.Cflav_PD4053"/>
<dbReference type="PRINTS" id="PR00813">
    <property type="entry name" value="BCTERIALGSPG"/>
</dbReference>